<dbReference type="Gene3D" id="3.40.50.150">
    <property type="entry name" value="Vaccinia Virus protein VP39"/>
    <property type="match status" value="1"/>
</dbReference>
<gene>
    <name evidence="3" type="ORF">IMC76_03460</name>
</gene>
<keyword evidence="4" id="KW-1185">Reference proteome</keyword>
<dbReference type="EMBL" id="CP063078">
    <property type="protein sequence ID" value="QOQ87870.1"/>
    <property type="molecule type" value="Genomic_DNA"/>
</dbReference>
<name>A0A7M1LHF4_9BACT</name>
<dbReference type="Pfam" id="PF13649">
    <property type="entry name" value="Methyltransf_25"/>
    <property type="match status" value="1"/>
</dbReference>
<proteinExistence type="predicted"/>
<dbReference type="SUPFAM" id="SSF53335">
    <property type="entry name" value="S-adenosyl-L-methionine-dependent methyltransferases"/>
    <property type="match status" value="1"/>
</dbReference>
<organism evidence="3 4">
    <name type="scientific">Campylobacter corcagiensis</name>
    <dbReference type="NCBI Taxonomy" id="1448857"/>
    <lineage>
        <taxon>Bacteria</taxon>
        <taxon>Pseudomonadati</taxon>
        <taxon>Campylobacterota</taxon>
        <taxon>Epsilonproteobacteria</taxon>
        <taxon>Campylobacterales</taxon>
        <taxon>Campylobacteraceae</taxon>
        <taxon>Campylobacter</taxon>
    </lineage>
</organism>
<evidence type="ECO:0000313" key="4">
    <source>
        <dbReference type="Proteomes" id="UP000594749"/>
    </source>
</evidence>
<dbReference type="InterPro" id="IPR041698">
    <property type="entry name" value="Methyltransf_25"/>
</dbReference>
<protein>
    <submittedName>
        <fullName evidence="3">Class I SAM-dependent methyltransferase</fullName>
    </submittedName>
</protein>
<dbReference type="RefSeq" id="WP_025802246.1">
    <property type="nucleotide sequence ID" value="NZ_CP053842.1"/>
</dbReference>
<dbReference type="GO" id="GO:0008168">
    <property type="term" value="F:methyltransferase activity"/>
    <property type="evidence" value="ECO:0007669"/>
    <property type="project" value="UniProtKB-KW"/>
</dbReference>
<dbReference type="OrthoDB" id="9790700at2"/>
<dbReference type="InterPro" id="IPR029063">
    <property type="entry name" value="SAM-dependent_MTases_sf"/>
</dbReference>
<evidence type="ECO:0000256" key="1">
    <source>
        <dbReference type="ARBA" id="ARBA00022679"/>
    </source>
</evidence>
<dbReference type="AlphaFoldDB" id="A0A7M1LHF4"/>
<keyword evidence="1 3" id="KW-0808">Transferase</keyword>
<dbReference type="PANTHER" id="PTHR43861">
    <property type="entry name" value="TRANS-ACONITATE 2-METHYLTRANSFERASE-RELATED"/>
    <property type="match status" value="1"/>
</dbReference>
<dbReference type="CDD" id="cd02440">
    <property type="entry name" value="AdoMet_MTases"/>
    <property type="match status" value="1"/>
</dbReference>
<dbReference type="GO" id="GO:0032259">
    <property type="term" value="P:methylation"/>
    <property type="evidence" value="ECO:0007669"/>
    <property type="project" value="UniProtKB-KW"/>
</dbReference>
<accession>A0A7M1LHF4</accession>
<feature type="domain" description="Methyltransferase" evidence="2">
    <location>
        <begin position="44"/>
        <end position="126"/>
    </location>
</feature>
<reference evidence="3 4" key="1">
    <citation type="submission" date="2020-10" db="EMBL/GenBank/DDBJ databases">
        <title>Campylobacter and Helicobacter PacBio genomes.</title>
        <authorList>
            <person name="Lane C."/>
        </authorList>
    </citation>
    <scope>NUCLEOTIDE SEQUENCE [LARGE SCALE GENOMIC DNA]</scope>
    <source>
        <strain evidence="3 4">2016D-0077</strain>
    </source>
</reference>
<keyword evidence="3" id="KW-0489">Methyltransferase</keyword>
<evidence type="ECO:0000259" key="2">
    <source>
        <dbReference type="Pfam" id="PF13649"/>
    </source>
</evidence>
<dbReference type="Proteomes" id="UP000594749">
    <property type="component" value="Chromosome"/>
</dbReference>
<evidence type="ECO:0000313" key="3">
    <source>
        <dbReference type="EMBL" id="QOQ87870.1"/>
    </source>
</evidence>
<sequence>MIVANPWDKRAKTYDKNSGKLTKFQLDFLELIKSWGVDFKEKSIIDVGCGTGNYTLHLAKECKEILGVDSSEGMLNKLETKRQNLGLTNVSTKCVSFDEFQTSKKFDIAFLTMSPAVRPDEFDKFINLASLRVYLNWEISRYSSVLSPLFTKLGKKSKTSDAFLLKEHLKAKNIAFKTKILEEKRVESREFNEALENAKWHLNISELEISDDELIKYLKNLEKNGIISDEIVSTLRVLVF</sequence>
<dbReference type="PANTHER" id="PTHR43861:SF3">
    <property type="entry name" value="PUTATIVE (AFU_ORTHOLOGUE AFUA_2G14390)-RELATED"/>
    <property type="match status" value="1"/>
</dbReference>